<proteinExistence type="predicted"/>
<name>A0A2P4PRT1_RHIID</name>
<evidence type="ECO:0000259" key="1">
    <source>
        <dbReference type="Pfam" id="PF13919"/>
    </source>
</evidence>
<keyword evidence="3" id="KW-1185">Reference proteome</keyword>
<dbReference type="EMBL" id="AUPC02000159">
    <property type="protein sequence ID" value="POG68076.1"/>
    <property type="molecule type" value="Genomic_DNA"/>
</dbReference>
<feature type="domain" description="ASX DEUBAD" evidence="1">
    <location>
        <begin position="250"/>
        <end position="406"/>
    </location>
</feature>
<organism evidence="2 3">
    <name type="scientific">Rhizophagus irregularis (strain DAOM 181602 / DAOM 197198 / MUCL 43194)</name>
    <name type="common">Arbuscular mycorrhizal fungus</name>
    <name type="synonym">Glomus intraradices</name>
    <dbReference type="NCBI Taxonomy" id="747089"/>
    <lineage>
        <taxon>Eukaryota</taxon>
        <taxon>Fungi</taxon>
        <taxon>Fungi incertae sedis</taxon>
        <taxon>Mucoromycota</taxon>
        <taxon>Glomeromycotina</taxon>
        <taxon>Glomeromycetes</taxon>
        <taxon>Glomerales</taxon>
        <taxon>Glomeraceae</taxon>
        <taxon>Rhizophagus</taxon>
    </lineage>
</organism>
<dbReference type="Proteomes" id="UP000018888">
    <property type="component" value="Unassembled WGS sequence"/>
</dbReference>
<dbReference type="AlphaFoldDB" id="A0A2P4PRT1"/>
<sequence>MNFIFFSHRQNYSLKMPKKRNNTKSSTSVRRSTRIKRKDEQLLKEAAFQEVYPEYNKETQPAFSLYKKRAKSFSPVHKSKKVRNEDEKQQQIEEMKMDVIPYNDSQESETIKRSNKGKNKVIEPYYEDNIEVAPSTSFMSVVPSASFMSDAPSTSFMSDAPSTSFMSDAPSASFMSLKSLFNEKLSMATSSSNIPKYDGSDTMNIDETDSIVQEKWEKIKAQLFEVPREPFPEYHDYQERMFTRQPWMKKKDVDYLQKLFSDPKSMVAKKQLKSLFNFQVYNKFSDEQKSRLLKLIPNCELVPIASDNGEPIDTPRIEREYTAAGKELYMPGVSEPVKELDPNKVCPRFDFWLSDSFKDARWWFQTSVRYGYNTSYGVDTQWDNLENFKTKVPKNWKSDDYEQEWGLGLWGKLGKKQVAGDSAKISLPEMAKAQIIRLNDTLKYKRQFKNIGITVLMDLKVVGINKSNGHLKLELFKGEQSKTIDGINNPTRLENEVLDFDGRVAKSSRPNGNAFKNFSIARSGDYSPSLFEARKEYWAKNQ</sequence>
<dbReference type="VEuPathDB" id="FungiDB:RhiirFUN_016536"/>
<gene>
    <name evidence="2" type="ORF">GLOIN_2v1640771</name>
</gene>
<comment type="caution">
    <text evidence="2">The sequence shown here is derived from an EMBL/GenBank/DDBJ whole genome shotgun (WGS) entry which is preliminary data.</text>
</comment>
<dbReference type="InterPro" id="IPR028020">
    <property type="entry name" value="ASX_DEUBAD_dom"/>
</dbReference>
<evidence type="ECO:0000313" key="2">
    <source>
        <dbReference type="EMBL" id="POG68076.1"/>
    </source>
</evidence>
<reference evidence="2 3" key="1">
    <citation type="journal article" date="2013" name="Proc. Natl. Acad. Sci. U.S.A.">
        <title>Genome of an arbuscular mycorrhizal fungus provides insight into the oldest plant symbiosis.</title>
        <authorList>
            <person name="Tisserant E."/>
            <person name="Malbreil M."/>
            <person name="Kuo A."/>
            <person name="Kohler A."/>
            <person name="Symeonidi A."/>
            <person name="Balestrini R."/>
            <person name="Charron P."/>
            <person name="Duensing N."/>
            <person name="Frei Dit Frey N."/>
            <person name="Gianinazzi-Pearson V."/>
            <person name="Gilbert L.B."/>
            <person name="Handa Y."/>
            <person name="Herr J.R."/>
            <person name="Hijri M."/>
            <person name="Koul R."/>
            <person name="Kawaguchi M."/>
            <person name="Krajinski F."/>
            <person name="Lammers P.J."/>
            <person name="Masclaux F.G."/>
            <person name="Murat C."/>
            <person name="Morin E."/>
            <person name="Ndikumana S."/>
            <person name="Pagni M."/>
            <person name="Petitpierre D."/>
            <person name="Requena N."/>
            <person name="Rosikiewicz P."/>
            <person name="Riley R."/>
            <person name="Saito K."/>
            <person name="San Clemente H."/>
            <person name="Shapiro H."/>
            <person name="van Tuinen D."/>
            <person name="Becard G."/>
            <person name="Bonfante P."/>
            <person name="Paszkowski U."/>
            <person name="Shachar-Hill Y.Y."/>
            <person name="Tuskan G.A."/>
            <person name="Young P.W."/>
            <person name="Sanders I.R."/>
            <person name="Henrissat B."/>
            <person name="Rensing S.A."/>
            <person name="Grigoriev I.V."/>
            <person name="Corradi N."/>
            <person name="Roux C."/>
            <person name="Martin F."/>
        </authorList>
    </citation>
    <scope>NUCLEOTIDE SEQUENCE [LARGE SCALE GENOMIC DNA]</scope>
    <source>
        <strain evidence="2 3">DAOM 197198</strain>
    </source>
</reference>
<protein>
    <recommendedName>
        <fullName evidence="1">ASX DEUBAD domain-containing protein</fullName>
    </recommendedName>
</protein>
<reference evidence="2 3" key="2">
    <citation type="journal article" date="2018" name="New Phytol.">
        <title>High intraspecific genome diversity in the model arbuscular mycorrhizal symbiont Rhizophagus irregularis.</title>
        <authorList>
            <person name="Chen E.C.H."/>
            <person name="Morin E."/>
            <person name="Beaudet D."/>
            <person name="Noel J."/>
            <person name="Yildirir G."/>
            <person name="Ndikumana S."/>
            <person name="Charron P."/>
            <person name="St-Onge C."/>
            <person name="Giorgi J."/>
            <person name="Kruger M."/>
            <person name="Marton T."/>
            <person name="Ropars J."/>
            <person name="Grigoriev I.V."/>
            <person name="Hainaut M."/>
            <person name="Henrissat B."/>
            <person name="Roux C."/>
            <person name="Martin F."/>
            <person name="Corradi N."/>
        </authorList>
    </citation>
    <scope>NUCLEOTIDE SEQUENCE [LARGE SCALE GENOMIC DNA]</scope>
    <source>
        <strain evidence="2 3">DAOM 197198</strain>
    </source>
</reference>
<evidence type="ECO:0000313" key="3">
    <source>
        <dbReference type="Proteomes" id="UP000018888"/>
    </source>
</evidence>
<accession>A0A2P4PRT1</accession>
<dbReference type="Pfam" id="PF13919">
    <property type="entry name" value="ASXH"/>
    <property type="match status" value="1"/>
</dbReference>